<sequence>MLELTKNPQIIQQFKYFYLRAFKEENEFSW</sequence>
<reference evidence="2" key="1">
    <citation type="submission" date="2018-06" db="EMBL/GenBank/DDBJ databases">
        <authorList>
            <consortium name="Pathogen Informatics"/>
        </authorList>
    </citation>
    <scope>NUCLEOTIDE SEQUENCE [LARGE SCALE GENOMIC DNA]</scope>
    <source>
        <strain evidence="2">NCTC10115</strain>
    </source>
</reference>
<dbReference type="EMBL" id="LS991952">
    <property type="protein sequence ID" value="SYV94379.1"/>
    <property type="molecule type" value="Genomic_DNA"/>
</dbReference>
<protein>
    <submittedName>
        <fullName evidence="1">Uncharacterized protein</fullName>
    </submittedName>
</protein>
<name>A0A3B0PCQ6_MYCGL</name>
<evidence type="ECO:0000313" key="1">
    <source>
        <dbReference type="EMBL" id="SYV94379.1"/>
    </source>
</evidence>
<proteinExistence type="predicted"/>
<organism evidence="1 2">
    <name type="scientific">Mycoplasmoides gallisepticum</name>
    <name type="common">Mycoplasma gallisepticum</name>
    <dbReference type="NCBI Taxonomy" id="2096"/>
    <lineage>
        <taxon>Bacteria</taxon>
        <taxon>Bacillati</taxon>
        <taxon>Mycoplasmatota</taxon>
        <taxon>Mycoplasmoidales</taxon>
        <taxon>Mycoplasmoidaceae</taxon>
        <taxon>Mycoplasmoides</taxon>
    </lineage>
</organism>
<accession>A0A3B0PCQ6</accession>
<feature type="non-terminal residue" evidence="1">
    <location>
        <position position="30"/>
    </location>
</feature>
<dbReference type="AlphaFoldDB" id="A0A3B0PCQ6"/>
<dbReference type="Proteomes" id="UP000260136">
    <property type="component" value="Chromosome"/>
</dbReference>
<evidence type="ECO:0000313" key="2">
    <source>
        <dbReference type="Proteomes" id="UP000260136"/>
    </source>
</evidence>
<gene>
    <name evidence="1" type="ORF">NCTC10115_00699</name>
</gene>